<evidence type="ECO:0000256" key="1">
    <source>
        <dbReference type="SAM" id="MobiDB-lite"/>
    </source>
</evidence>
<dbReference type="EMBL" id="BOOQ01000068">
    <property type="protein sequence ID" value="GII51365.1"/>
    <property type="molecule type" value="Genomic_DNA"/>
</dbReference>
<proteinExistence type="predicted"/>
<reference evidence="2" key="1">
    <citation type="submission" date="2021-01" db="EMBL/GenBank/DDBJ databases">
        <title>Whole genome shotgun sequence of Planotetraspora silvatica NBRC 100141.</title>
        <authorList>
            <person name="Komaki H."/>
            <person name="Tamura T."/>
        </authorList>
    </citation>
    <scope>NUCLEOTIDE SEQUENCE</scope>
    <source>
        <strain evidence="2">NBRC 100141</strain>
    </source>
</reference>
<dbReference type="Proteomes" id="UP000644610">
    <property type="component" value="Unassembled WGS sequence"/>
</dbReference>
<gene>
    <name evidence="2" type="ORF">Psi02_77890</name>
</gene>
<name>A0A8J3XSP6_9ACTN</name>
<keyword evidence="3" id="KW-1185">Reference proteome</keyword>
<feature type="region of interest" description="Disordered" evidence="1">
    <location>
        <begin position="73"/>
        <end position="93"/>
    </location>
</feature>
<evidence type="ECO:0000313" key="2">
    <source>
        <dbReference type="EMBL" id="GII51365.1"/>
    </source>
</evidence>
<accession>A0A8J3XSP6</accession>
<dbReference type="AlphaFoldDB" id="A0A8J3XSP6"/>
<comment type="caution">
    <text evidence="2">The sequence shown here is derived from an EMBL/GenBank/DDBJ whole genome shotgun (WGS) entry which is preliminary data.</text>
</comment>
<feature type="region of interest" description="Disordered" evidence="1">
    <location>
        <begin position="1"/>
        <end position="22"/>
    </location>
</feature>
<sequence>MGVWDSFGSRTPSPSGDRKREIEEKMRLVTAYARNFVKPEPYRLKRLAEAANMSISGARTMYEDGEIVAVEERLNRRHPKEPQQIEQDDPLLKETKSVKSAWLTATQRREVPDGSFIS</sequence>
<protein>
    <submittedName>
        <fullName evidence="2">Uncharacterized protein</fullName>
    </submittedName>
</protein>
<organism evidence="2 3">
    <name type="scientific">Planotetraspora silvatica</name>
    <dbReference type="NCBI Taxonomy" id="234614"/>
    <lineage>
        <taxon>Bacteria</taxon>
        <taxon>Bacillati</taxon>
        <taxon>Actinomycetota</taxon>
        <taxon>Actinomycetes</taxon>
        <taxon>Streptosporangiales</taxon>
        <taxon>Streptosporangiaceae</taxon>
        <taxon>Planotetraspora</taxon>
    </lineage>
</organism>
<evidence type="ECO:0000313" key="3">
    <source>
        <dbReference type="Proteomes" id="UP000644610"/>
    </source>
</evidence>